<dbReference type="Gene3D" id="1.10.287.690">
    <property type="entry name" value="Helix hairpin bin"/>
    <property type="match status" value="1"/>
</dbReference>
<dbReference type="Pfam" id="PF03175">
    <property type="entry name" value="DNA_pol_B_2"/>
    <property type="match status" value="2"/>
</dbReference>
<dbReference type="InterPro" id="IPR023211">
    <property type="entry name" value="DNA_pol_palm_dom_sf"/>
</dbReference>
<dbReference type="InterPro" id="IPR036397">
    <property type="entry name" value="RNaseH_sf"/>
</dbReference>
<reference evidence="11" key="1">
    <citation type="submission" date="2007-07" db="EMBL/GenBank/DDBJ databases">
        <title>PCAP assembly of the Caenorhabditis remanei genome.</title>
        <authorList>
            <consortium name="The Caenorhabditis remanei Sequencing Consortium"/>
            <person name="Wilson R.K."/>
        </authorList>
    </citation>
    <scope>NUCLEOTIDE SEQUENCE [LARGE SCALE GENOMIC DNA]</scope>
    <source>
        <strain evidence="11">PB4641</strain>
    </source>
</reference>
<dbReference type="Gene3D" id="3.90.1600.10">
    <property type="entry name" value="Palm domain of DNA polymerase"/>
    <property type="match status" value="2"/>
</dbReference>
<dbReference type="Gene3D" id="3.40.960.10">
    <property type="entry name" value="VSR Endonuclease"/>
    <property type="match status" value="1"/>
</dbReference>
<dbReference type="GO" id="GO:0042575">
    <property type="term" value="C:DNA polymerase complex"/>
    <property type="evidence" value="ECO:0007669"/>
    <property type="project" value="UniProtKB-ARBA"/>
</dbReference>
<evidence type="ECO:0000259" key="10">
    <source>
        <dbReference type="Pfam" id="PF03175"/>
    </source>
</evidence>
<dbReference type="Gene3D" id="3.30.420.10">
    <property type="entry name" value="Ribonuclease H-like superfamily/Ribonuclease H"/>
    <property type="match status" value="1"/>
</dbReference>
<dbReference type="InterPro" id="IPR012337">
    <property type="entry name" value="RNaseH-like_sf"/>
</dbReference>
<dbReference type="Gene3D" id="3.30.1770.10">
    <property type="entry name" value="TPR 1 domain of DNA polymerase"/>
    <property type="match status" value="1"/>
</dbReference>
<keyword evidence="5" id="KW-0235">DNA replication</keyword>
<dbReference type="InParanoid" id="E3MD44"/>
<gene>
    <name evidence="11" type="ORF">CRE_19686</name>
</gene>
<evidence type="ECO:0000256" key="7">
    <source>
        <dbReference type="ARBA" id="ARBA00023125"/>
    </source>
</evidence>
<dbReference type="PANTHER" id="PTHR33568">
    <property type="entry name" value="DNA POLYMERASE"/>
    <property type="match status" value="1"/>
</dbReference>
<dbReference type="GO" id="GO:0000166">
    <property type="term" value="F:nucleotide binding"/>
    <property type="evidence" value="ECO:0007669"/>
    <property type="project" value="InterPro"/>
</dbReference>
<dbReference type="GO" id="GO:0003677">
    <property type="term" value="F:DNA binding"/>
    <property type="evidence" value="ECO:0007669"/>
    <property type="project" value="UniProtKB-KW"/>
</dbReference>
<organism evidence="12">
    <name type="scientific">Caenorhabditis remanei</name>
    <name type="common">Caenorhabditis vulgaris</name>
    <dbReference type="NCBI Taxonomy" id="31234"/>
    <lineage>
        <taxon>Eukaryota</taxon>
        <taxon>Metazoa</taxon>
        <taxon>Ecdysozoa</taxon>
        <taxon>Nematoda</taxon>
        <taxon>Chromadorea</taxon>
        <taxon>Rhabditida</taxon>
        <taxon>Rhabditina</taxon>
        <taxon>Rhabditomorpha</taxon>
        <taxon>Rhabditoidea</taxon>
        <taxon>Rhabditidae</taxon>
        <taxon>Peloderinae</taxon>
        <taxon>Caenorhabditis</taxon>
    </lineage>
</organism>
<feature type="domain" description="DNA-directed DNA polymerase family B mitochondria/virus" evidence="10">
    <location>
        <begin position="915"/>
        <end position="1087"/>
    </location>
</feature>
<dbReference type="EC" id="2.7.7.7" evidence="2"/>
<evidence type="ECO:0000256" key="3">
    <source>
        <dbReference type="ARBA" id="ARBA00022679"/>
    </source>
</evidence>
<keyword evidence="12" id="KW-1185">Reference proteome</keyword>
<evidence type="ECO:0000256" key="9">
    <source>
        <dbReference type="SAM" id="MobiDB-lite"/>
    </source>
</evidence>
<evidence type="ECO:0000256" key="6">
    <source>
        <dbReference type="ARBA" id="ARBA00022932"/>
    </source>
</evidence>
<dbReference type="GO" id="GO:0006260">
    <property type="term" value="P:DNA replication"/>
    <property type="evidence" value="ECO:0007669"/>
    <property type="project" value="UniProtKB-KW"/>
</dbReference>
<proteinExistence type="inferred from homology"/>
<evidence type="ECO:0000256" key="5">
    <source>
        <dbReference type="ARBA" id="ARBA00022705"/>
    </source>
</evidence>
<dbReference type="InterPro" id="IPR043502">
    <property type="entry name" value="DNA/RNA_pol_sf"/>
</dbReference>
<feature type="region of interest" description="Disordered" evidence="9">
    <location>
        <begin position="176"/>
        <end position="238"/>
    </location>
</feature>
<feature type="compositionally biased region" description="Acidic residues" evidence="9">
    <location>
        <begin position="191"/>
        <end position="227"/>
    </location>
</feature>
<dbReference type="Proteomes" id="UP000008281">
    <property type="component" value="Unassembled WGS sequence"/>
</dbReference>
<dbReference type="PANTHER" id="PTHR33568:SF3">
    <property type="entry name" value="DNA-DIRECTED DNA POLYMERASE"/>
    <property type="match status" value="1"/>
</dbReference>
<dbReference type="OMA" id="CEAREEM"/>
<keyword evidence="3" id="KW-0808">Transferase</keyword>
<evidence type="ECO:0000256" key="8">
    <source>
        <dbReference type="ARBA" id="ARBA00049244"/>
    </source>
</evidence>
<comment type="catalytic activity">
    <reaction evidence="8">
        <text>DNA(n) + a 2'-deoxyribonucleoside 5'-triphosphate = DNA(n+1) + diphosphate</text>
        <dbReference type="Rhea" id="RHEA:22508"/>
        <dbReference type="Rhea" id="RHEA-COMP:17339"/>
        <dbReference type="Rhea" id="RHEA-COMP:17340"/>
        <dbReference type="ChEBI" id="CHEBI:33019"/>
        <dbReference type="ChEBI" id="CHEBI:61560"/>
        <dbReference type="ChEBI" id="CHEBI:173112"/>
        <dbReference type="EC" id="2.7.7.7"/>
    </reaction>
</comment>
<dbReference type="SUPFAM" id="SSF53098">
    <property type="entry name" value="Ribonuclease H-like"/>
    <property type="match status" value="1"/>
</dbReference>
<keyword evidence="7" id="KW-0238">DNA-binding</keyword>
<evidence type="ECO:0000313" key="11">
    <source>
        <dbReference type="EMBL" id="EFO98878.1"/>
    </source>
</evidence>
<feature type="compositionally biased region" description="Basic residues" evidence="9">
    <location>
        <begin position="176"/>
        <end position="187"/>
    </location>
</feature>
<dbReference type="eggNOG" id="ENOG502QQ9V">
    <property type="taxonomic scope" value="Eukaryota"/>
</dbReference>
<evidence type="ECO:0000256" key="2">
    <source>
        <dbReference type="ARBA" id="ARBA00012417"/>
    </source>
</evidence>
<dbReference type="SUPFAM" id="SSF56672">
    <property type="entry name" value="DNA/RNA polymerases"/>
    <property type="match status" value="1"/>
</dbReference>
<feature type="region of interest" description="Disordered" evidence="9">
    <location>
        <begin position="265"/>
        <end position="284"/>
    </location>
</feature>
<evidence type="ECO:0000313" key="12">
    <source>
        <dbReference type="Proteomes" id="UP000008281"/>
    </source>
</evidence>
<accession>E3MD44</accession>
<feature type="region of interest" description="Disordered" evidence="9">
    <location>
        <begin position="1"/>
        <end position="20"/>
    </location>
</feature>
<feature type="domain" description="DNA-directed DNA polymerase family B mitochondria/virus" evidence="10">
    <location>
        <begin position="586"/>
        <end position="772"/>
    </location>
</feature>
<dbReference type="EMBL" id="DS268436">
    <property type="protein sequence ID" value="EFO98878.1"/>
    <property type="molecule type" value="Genomic_DNA"/>
</dbReference>
<sequence length="1394" mass="158496">MEGNDGENQHADGGSNAIDQVGGASLKELGKVVEGGKRKFKGLVTNVTLELEIPRSITTDPEGPELFADDIISLINKHAPIRRTHRNTRVGVNFESDEILESVGLAFKDISKLKTGDIVRNMETMAQSGKSPLDLEIPRITARITYITPITGSGTKRKFGTGHILELKFGKAAKRSKKSSKKTKKKKTCEFLDDEAEEDSDEDEEADDEEEEEEEEDENDENEEVEQEVGKKKRGKTNIMRNNVTHNCLVSALYQAHMWNQYKKSKSKEDAKRYRQSISMNRGPRDNSQVVFKAIQKMKDEAGITKTQDFDYYDIQKFQETVFAGTHQILVFEENSTIPFFCGEFVGQDNVLVLYLAKGHFSGVRSVCNLLNTSYYCCLCLTKYQNAASHYNCKLLHRLCGKPNCPKPEEGQELSIECGSCHLHFKTQRCYDNHLEKGSRGGKSRCEYTRFCKKCQTAYYTNKNAVPHQCGHKYCQRCQCLVEEYHFCSMPPCPKNESTLTRLRGYYDIESSSGKLGHQKPVLFRCVLCCPKCSKFIPKTVEAGLNEKCENCSPEGRLKIIECVTPENRGVDVKAEMNKWMFSQRNKGFVLVAHNASGYDGQFILEELIASNKSAPELCLEGSKLIYLKHKGVRLVDSLKYLTMSLSAVGKAFEVDSIKGDFPVLFIKEENFDYVGPIPDDKYYALDNKSSSVRKELVEHLAKAREEGQTFNFFEELQKYCYNDVYILATAMTIFEREFEAMTNVCLLEESVTAASAAMKVFRRNHLHPDRPIGLDAKPGAAMTHSIVSQKHLAWIGHKEGVQVDISTTYGEKKVGKYRVDGFIDKCEAYPEGQIIEFNGCYYHAHDCSYSDESIIGDSTAKEIRERDQKRIAELEKEYPVKVVWECEAKEELSKNLEMAEFCEGYEARGVLRMERALVGGRTEVFKLYENDELVMMMFLDVVSLYPAVMKHEGFPIGRPTEIPVSEIPCPIDKPGCIPFWGFLSCKIVAPDDLEIPLIGDKSTGKLVFALCKKCAKEQNQSDCNHTDDERAFTGVYTTVELEKALELGYKITEVYHGTYFKYWVGNDDKGEGGLFSSYVNQMIQEKIYSSGWPADVKTDEEKEAFCKGYMEKEHIDLNDHSRFVKNVGRRASSKLMVNSLWGKLAQGVDREQTKVIIDPAVFYKLYYDKSVVIVNVRPVNDVIVVKYRKQKETLQSLKTSAVHIAAYVTAYARLRLYKFMEKVGAKNLIYTGKFSQIFVLSYEFSVSDTDSLIYGVPRGCEDPLKDEVGPYLGQLTNELKGEMTEFVALGPKTYCFKDQLKDGQIRTVCKAKGIVLNSVADKMVTFDKMKTMVDEVLDEVEDRTVMQIPQFTMRRDREHKVYGRNIKKSFKYTFDKRRVLPDGTTLPFGYRHK</sequence>
<keyword evidence="4" id="KW-0548">Nucleotidyltransferase</keyword>
<dbReference type="HOGENOM" id="CLU_001474_1_2_1"/>
<comment type="similarity">
    <text evidence="1">Belongs to the DNA polymerase type-B family.</text>
</comment>
<evidence type="ECO:0000256" key="1">
    <source>
        <dbReference type="ARBA" id="ARBA00005755"/>
    </source>
</evidence>
<dbReference type="GO" id="GO:0003887">
    <property type="term" value="F:DNA-directed DNA polymerase activity"/>
    <property type="evidence" value="ECO:0007669"/>
    <property type="project" value="UniProtKB-KW"/>
</dbReference>
<protein>
    <recommendedName>
        <fullName evidence="2">DNA-directed DNA polymerase</fullName>
        <ecNumber evidence="2">2.7.7.7</ecNumber>
    </recommendedName>
</protein>
<name>E3MD44_CAERE</name>
<dbReference type="InterPro" id="IPR004868">
    <property type="entry name" value="DNA-dir_DNA_pol_B_mt/vir"/>
</dbReference>
<dbReference type="OrthoDB" id="5842610at2759"/>
<keyword evidence="6" id="KW-0239">DNA-directed DNA polymerase</keyword>
<evidence type="ECO:0000256" key="4">
    <source>
        <dbReference type="ARBA" id="ARBA00022695"/>
    </source>
</evidence>